<keyword evidence="4" id="KW-1185">Reference proteome</keyword>
<dbReference type="EMBL" id="ML121580">
    <property type="protein sequence ID" value="RPB19945.1"/>
    <property type="molecule type" value="Genomic_DNA"/>
</dbReference>
<dbReference type="AlphaFoldDB" id="A0A3N4LPP3"/>
<evidence type="ECO:0000313" key="3">
    <source>
        <dbReference type="EMBL" id="RPB19945.1"/>
    </source>
</evidence>
<feature type="region of interest" description="Disordered" evidence="1">
    <location>
        <begin position="595"/>
        <end position="629"/>
    </location>
</feature>
<sequence length="651" mass="71172">MFALTLPPPALHPNNPHLASALRHISIATIPHSQRNILRAVTLHAPNPRFVAAIPLIQDPAELDYLATLCRRALIAFKSRGGRPKSAASTPAKCGSPIPYIDPDSDPLLTGTTPGPTPQVATDLATHSELTSLCTIFNLGSSITLFPAAFIRTPLERICSSRSAGFANSLKLRDDTPHCLITGGSINLVGAHIIPHSLVKIAASPTLGAISFWLFLVFFLGIELRDELYGLLAGDEGIGNGCANGVCLGEAMHGLFDTGLLTLEPLYPSDSEADDHITLMEVALKWHHWEYELSLYQTILPRSVNHTEATADNVAGRVRASPIRNGDIFTVKTRDAQNYPLPIRGFLQLHDILWTLIAAAGLLLDPDNAPTVKLKQQNRKRRKVEQVKEAIPPTTAPVPSELATPTAKEPTPSDPIPQAPPSTTSSHQYRSISHSSTQSSEGSAASSIFDVTPSQTDTLTWSRGSIRPHSLPWEPCSSPPPIDLVLLPQKRKRGVEEVVPFIDEKQKDDVGFDDHGHKLGPQRKPLHQGILQVNNVVSAEDRDGGYIFHNHDSASKLDRAIALFGEYWPAGQRSHVYHPEHLNQFRPIGVAVSGWKEEGEDEGEDEEEEDEDREWDASDSGEEDYDTERARRFDQGLMALFAGASRNIGLK</sequence>
<organism evidence="3 4">
    <name type="scientific">Terfezia boudieri ATCC MYA-4762</name>
    <dbReference type="NCBI Taxonomy" id="1051890"/>
    <lineage>
        <taxon>Eukaryota</taxon>
        <taxon>Fungi</taxon>
        <taxon>Dikarya</taxon>
        <taxon>Ascomycota</taxon>
        <taxon>Pezizomycotina</taxon>
        <taxon>Pezizomycetes</taxon>
        <taxon>Pezizales</taxon>
        <taxon>Pezizaceae</taxon>
        <taxon>Terfezia</taxon>
    </lineage>
</organism>
<proteinExistence type="predicted"/>
<feature type="domain" description="HNH nuclease" evidence="2">
    <location>
        <begin position="179"/>
        <end position="263"/>
    </location>
</feature>
<feature type="region of interest" description="Disordered" evidence="1">
    <location>
        <begin position="373"/>
        <end position="451"/>
    </location>
</feature>
<feature type="compositionally biased region" description="Acidic residues" evidence="1">
    <location>
        <begin position="598"/>
        <end position="626"/>
    </location>
</feature>
<dbReference type="InterPro" id="IPR003615">
    <property type="entry name" value="HNH_nuc"/>
</dbReference>
<dbReference type="OrthoDB" id="5416097at2759"/>
<name>A0A3N4LPP3_9PEZI</name>
<feature type="compositionally biased region" description="Low complexity" evidence="1">
    <location>
        <begin position="425"/>
        <end position="447"/>
    </location>
</feature>
<accession>A0A3N4LPP3</accession>
<evidence type="ECO:0000313" key="4">
    <source>
        <dbReference type="Proteomes" id="UP000267821"/>
    </source>
</evidence>
<gene>
    <name evidence="3" type="ORF">L211DRAFT_852741</name>
</gene>
<dbReference type="Pfam" id="PF13391">
    <property type="entry name" value="HNH_2"/>
    <property type="match status" value="1"/>
</dbReference>
<evidence type="ECO:0000259" key="2">
    <source>
        <dbReference type="Pfam" id="PF13391"/>
    </source>
</evidence>
<dbReference type="Proteomes" id="UP000267821">
    <property type="component" value="Unassembled WGS sequence"/>
</dbReference>
<protein>
    <recommendedName>
        <fullName evidence="2">HNH nuclease domain-containing protein</fullName>
    </recommendedName>
</protein>
<reference evidence="3 4" key="1">
    <citation type="journal article" date="2018" name="Nat. Ecol. Evol.">
        <title>Pezizomycetes genomes reveal the molecular basis of ectomycorrhizal truffle lifestyle.</title>
        <authorList>
            <person name="Murat C."/>
            <person name="Payen T."/>
            <person name="Noel B."/>
            <person name="Kuo A."/>
            <person name="Morin E."/>
            <person name="Chen J."/>
            <person name="Kohler A."/>
            <person name="Krizsan K."/>
            <person name="Balestrini R."/>
            <person name="Da Silva C."/>
            <person name="Montanini B."/>
            <person name="Hainaut M."/>
            <person name="Levati E."/>
            <person name="Barry K.W."/>
            <person name="Belfiori B."/>
            <person name="Cichocki N."/>
            <person name="Clum A."/>
            <person name="Dockter R.B."/>
            <person name="Fauchery L."/>
            <person name="Guy J."/>
            <person name="Iotti M."/>
            <person name="Le Tacon F."/>
            <person name="Lindquist E.A."/>
            <person name="Lipzen A."/>
            <person name="Malagnac F."/>
            <person name="Mello A."/>
            <person name="Molinier V."/>
            <person name="Miyauchi S."/>
            <person name="Poulain J."/>
            <person name="Riccioni C."/>
            <person name="Rubini A."/>
            <person name="Sitrit Y."/>
            <person name="Splivallo R."/>
            <person name="Traeger S."/>
            <person name="Wang M."/>
            <person name="Zifcakova L."/>
            <person name="Wipf D."/>
            <person name="Zambonelli A."/>
            <person name="Paolocci F."/>
            <person name="Nowrousian M."/>
            <person name="Ottonello S."/>
            <person name="Baldrian P."/>
            <person name="Spatafora J.W."/>
            <person name="Henrissat B."/>
            <person name="Nagy L.G."/>
            <person name="Aury J.M."/>
            <person name="Wincker P."/>
            <person name="Grigoriev I.V."/>
            <person name="Bonfante P."/>
            <person name="Martin F.M."/>
        </authorList>
    </citation>
    <scope>NUCLEOTIDE SEQUENCE [LARGE SCALE GENOMIC DNA]</scope>
    <source>
        <strain evidence="3 4">ATCC MYA-4762</strain>
    </source>
</reference>
<dbReference type="InParanoid" id="A0A3N4LPP3"/>
<evidence type="ECO:0000256" key="1">
    <source>
        <dbReference type="SAM" id="MobiDB-lite"/>
    </source>
</evidence>